<evidence type="ECO:0000259" key="3">
    <source>
        <dbReference type="Pfam" id="PF03629"/>
    </source>
</evidence>
<dbReference type="InterPro" id="IPR052940">
    <property type="entry name" value="Carb_Esterase_6"/>
</dbReference>
<name>A0ABY7VXZ1_9BACT</name>
<sequence>MKKQKGIIAMSYLLIAVVFISLTYTSASAATQGKHLFILSGQSNMAKMNHSKDFSPIVEKKFGKKNVIVVKVAKSGQPIRRWHKEWKKPEGRLVSVSTRGEAGDIYKELIDTVKADTKGETLQTITFCWLQGEADGMKGNDNNAYYEKSLKAVIAQLRADLGRDDINVIIARISPFSNGVPAWDRIRTMLVKVAG</sequence>
<evidence type="ECO:0000313" key="5">
    <source>
        <dbReference type="Proteomes" id="UP001214250"/>
    </source>
</evidence>
<dbReference type="EMBL" id="CP117812">
    <property type="protein sequence ID" value="WDE97737.1"/>
    <property type="molecule type" value="Genomic_DNA"/>
</dbReference>
<gene>
    <name evidence="4" type="ORF">PQO03_18080</name>
</gene>
<protein>
    <submittedName>
        <fullName evidence="4">Sialate O-acetylesterase</fullName>
    </submittedName>
</protein>
<evidence type="ECO:0000313" key="4">
    <source>
        <dbReference type="EMBL" id="WDE97737.1"/>
    </source>
</evidence>
<dbReference type="InterPro" id="IPR036514">
    <property type="entry name" value="SGNH_hydro_sf"/>
</dbReference>
<accession>A0ABY7VXZ1</accession>
<dbReference type="Proteomes" id="UP001214250">
    <property type="component" value="Chromosome 2"/>
</dbReference>
<keyword evidence="1" id="KW-0378">Hydrolase</keyword>
<keyword evidence="2" id="KW-0732">Signal</keyword>
<feature type="domain" description="Sialate O-acetylesterase" evidence="3">
    <location>
        <begin position="54"/>
        <end position="178"/>
    </location>
</feature>
<organism evidence="4 5">
    <name type="scientific">Lentisphaera profundi</name>
    <dbReference type="NCBI Taxonomy" id="1658616"/>
    <lineage>
        <taxon>Bacteria</taxon>
        <taxon>Pseudomonadati</taxon>
        <taxon>Lentisphaerota</taxon>
        <taxon>Lentisphaeria</taxon>
        <taxon>Lentisphaerales</taxon>
        <taxon>Lentisphaeraceae</taxon>
        <taxon>Lentisphaera</taxon>
    </lineage>
</organism>
<reference evidence="4 5" key="1">
    <citation type="submission" date="2023-02" db="EMBL/GenBank/DDBJ databases">
        <title>Genome sequence of Lentisphaera profundi SAORIC-696.</title>
        <authorList>
            <person name="Kim e."/>
            <person name="Cho J.-C."/>
            <person name="Choi A."/>
            <person name="Kang I."/>
        </authorList>
    </citation>
    <scope>NUCLEOTIDE SEQUENCE [LARGE SCALE GENOMIC DNA]</scope>
    <source>
        <strain evidence="4 5">SAORIC-696</strain>
    </source>
</reference>
<keyword evidence="5" id="KW-1185">Reference proteome</keyword>
<proteinExistence type="predicted"/>
<evidence type="ECO:0000256" key="1">
    <source>
        <dbReference type="ARBA" id="ARBA00022801"/>
    </source>
</evidence>
<dbReference type="SUPFAM" id="SSF52266">
    <property type="entry name" value="SGNH hydrolase"/>
    <property type="match status" value="1"/>
</dbReference>
<dbReference type="RefSeq" id="WP_274152305.1">
    <property type="nucleotide sequence ID" value="NZ_CP117812.1"/>
</dbReference>
<dbReference type="InterPro" id="IPR005181">
    <property type="entry name" value="SASA"/>
</dbReference>
<feature type="chain" id="PRO_5046605168" evidence="2">
    <location>
        <begin position="30"/>
        <end position="195"/>
    </location>
</feature>
<dbReference type="Pfam" id="PF03629">
    <property type="entry name" value="SASA"/>
    <property type="match status" value="1"/>
</dbReference>
<dbReference type="PANTHER" id="PTHR31988:SF19">
    <property type="entry name" value="9-O-ACETYL-N-ACETYLNEURAMINIC ACID DEACETYLASE-RELATED"/>
    <property type="match status" value="1"/>
</dbReference>
<evidence type="ECO:0000256" key="2">
    <source>
        <dbReference type="SAM" id="SignalP"/>
    </source>
</evidence>
<feature type="signal peptide" evidence="2">
    <location>
        <begin position="1"/>
        <end position="29"/>
    </location>
</feature>
<dbReference type="PANTHER" id="PTHR31988">
    <property type="entry name" value="ESTERASE, PUTATIVE (DUF303)-RELATED"/>
    <property type="match status" value="1"/>
</dbReference>
<dbReference type="Gene3D" id="3.40.50.1110">
    <property type="entry name" value="SGNH hydrolase"/>
    <property type="match status" value="1"/>
</dbReference>